<organism evidence="1 2">
    <name type="scientific">Hyalomma asiaticum</name>
    <name type="common">Tick</name>
    <dbReference type="NCBI Taxonomy" id="266040"/>
    <lineage>
        <taxon>Eukaryota</taxon>
        <taxon>Metazoa</taxon>
        <taxon>Ecdysozoa</taxon>
        <taxon>Arthropoda</taxon>
        <taxon>Chelicerata</taxon>
        <taxon>Arachnida</taxon>
        <taxon>Acari</taxon>
        <taxon>Parasitiformes</taxon>
        <taxon>Ixodida</taxon>
        <taxon>Ixodoidea</taxon>
        <taxon>Ixodidae</taxon>
        <taxon>Hyalomminae</taxon>
        <taxon>Hyalomma</taxon>
    </lineage>
</organism>
<reference evidence="1" key="1">
    <citation type="submission" date="2020-05" db="EMBL/GenBank/DDBJ databases">
        <title>Large-scale comparative analyses of tick genomes elucidate their genetic diversity and vector capacities.</title>
        <authorList>
            <person name="Jia N."/>
            <person name="Wang J."/>
            <person name="Shi W."/>
            <person name="Du L."/>
            <person name="Sun Y."/>
            <person name="Zhan W."/>
            <person name="Jiang J."/>
            <person name="Wang Q."/>
            <person name="Zhang B."/>
            <person name="Ji P."/>
            <person name="Sakyi L.B."/>
            <person name="Cui X."/>
            <person name="Yuan T."/>
            <person name="Jiang B."/>
            <person name="Yang W."/>
            <person name="Lam T.T.-Y."/>
            <person name="Chang Q."/>
            <person name="Ding S."/>
            <person name="Wang X."/>
            <person name="Zhu J."/>
            <person name="Ruan X."/>
            <person name="Zhao L."/>
            <person name="Wei J."/>
            <person name="Que T."/>
            <person name="Du C."/>
            <person name="Cheng J."/>
            <person name="Dai P."/>
            <person name="Han X."/>
            <person name="Huang E."/>
            <person name="Gao Y."/>
            <person name="Liu J."/>
            <person name="Shao H."/>
            <person name="Ye R."/>
            <person name="Li L."/>
            <person name="Wei W."/>
            <person name="Wang X."/>
            <person name="Wang C."/>
            <person name="Yang T."/>
            <person name="Huo Q."/>
            <person name="Li W."/>
            <person name="Guo W."/>
            <person name="Chen H."/>
            <person name="Zhou L."/>
            <person name="Ni X."/>
            <person name="Tian J."/>
            <person name="Zhou Y."/>
            <person name="Sheng Y."/>
            <person name="Liu T."/>
            <person name="Pan Y."/>
            <person name="Xia L."/>
            <person name="Li J."/>
            <person name="Zhao F."/>
            <person name="Cao W."/>
        </authorList>
    </citation>
    <scope>NUCLEOTIDE SEQUENCE</scope>
    <source>
        <strain evidence="1">Hyas-2018</strain>
    </source>
</reference>
<protein>
    <submittedName>
        <fullName evidence="1">Uncharacterized protein</fullName>
    </submittedName>
</protein>
<gene>
    <name evidence="1" type="ORF">HPB50_024054</name>
</gene>
<evidence type="ECO:0000313" key="1">
    <source>
        <dbReference type="EMBL" id="KAH6936891.1"/>
    </source>
</evidence>
<dbReference type="Proteomes" id="UP000821845">
    <property type="component" value="Chromosome 3"/>
</dbReference>
<comment type="caution">
    <text evidence="1">The sequence shown here is derived from an EMBL/GenBank/DDBJ whole genome shotgun (WGS) entry which is preliminary data.</text>
</comment>
<evidence type="ECO:0000313" key="2">
    <source>
        <dbReference type="Proteomes" id="UP000821845"/>
    </source>
</evidence>
<dbReference type="EMBL" id="CM023483">
    <property type="protein sequence ID" value="KAH6936891.1"/>
    <property type="molecule type" value="Genomic_DNA"/>
</dbReference>
<sequence length="81" mass="8658">MTPHSVPLVRCLLMLALLAGHGGVLISANSDGLADCGKTCGGFMQLMCVAECHCVFYPSSDFGVCLPPAFNQTHLPEIRFF</sequence>
<keyword evidence="2" id="KW-1185">Reference proteome</keyword>
<accession>A0ACB7SSG6</accession>
<name>A0ACB7SSG6_HYAAI</name>
<proteinExistence type="predicted"/>